<evidence type="ECO:0000313" key="3">
    <source>
        <dbReference type="EMBL" id="AYM78140.1"/>
    </source>
</evidence>
<evidence type="ECO:0000313" key="4">
    <source>
        <dbReference type="Proteomes" id="UP000279594"/>
    </source>
</evidence>
<dbReference type="GO" id="GO:0016747">
    <property type="term" value="F:acyltransferase activity, transferring groups other than amino-acyl groups"/>
    <property type="evidence" value="ECO:0007669"/>
    <property type="project" value="InterPro"/>
</dbReference>
<dbReference type="Proteomes" id="UP000279594">
    <property type="component" value="Chromosome"/>
</dbReference>
<feature type="transmembrane region" description="Helical" evidence="1">
    <location>
        <begin position="274"/>
        <end position="291"/>
    </location>
</feature>
<keyword evidence="3" id="KW-0012">Acyltransferase</keyword>
<protein>
    <submittedName>
        <fullName evidence="3">Acyltransferase</fullName>
    </submittedName>
</protein>
<dbReference type="InterPro" id="IPR050879">
    <property type="entry name" value="Acyltransferase_3"/>
</dbReference>
<feature type="transmembrane region" description="Helical" evidence="1">
    <location>
        <begin position="249"/>
        <end position="268"/>
    </location>
</feature>
<dbReference type="AlphaFoldDB" id="A0A3G2EE73"/>
<dbReference type="RefSeq" id="WP_070308414.1">
    <property type="nucleotide sequence ID" value="NZ_CP033019.1"/>
</dbReference>
<sequence>MKSTDQIQIPFIQALRGLAAIVVAIYHTTSHVPVGPNNATSQWFFASGPAAVDLFFMLSGFVMVLSTQNKEPSLENTFRFWINRFFRIWPTYFVITLLFCLTEVIVRKHMNASLIADWELHAWTAVGILRSMLFLPLDYAAGAPYFGGAVLHVGWTMNYEMYFYFILGGSLFFGRYRWLAFFSWIGVTLIAPLFLINPWYHFFDVTAYHDFRPGYLNLITSPIIWDFVAGVVIGLVYISRLRIRNIQALYMALMLAMCIATWNILGGMPRHFGFQFWSGPLALTFVFLALLNKEQEIAIPAPLLWLGKISFSLYLVHPLVIAPAYFLTRGTEIEKYTYDFPFTMLVTATSIALAWISYELLEVRLSSLLKRKIIGNRFTLRLKQA</sequence>
<name>A0A3G2EE73_9BURK</name>
<dbReference type="GO" id="GO:0016020">
    <property type="term" value="C:membrane"/>
    <property type="evidence" value="ECO:0007669"/>
    <property type="project" value="TreeGrafter"/>
</dbReference>
<accession>A0A3G2EE73</accession>
<dbReference type="GO" id="GO:0000271">
    <property type="term" value="P:polysaccharide biosynthetic process"/>
    <property type="evidence" value="ECO:0007669"/>
    <property type="project" value="TreeGrafter"/>
</dbReference>
<keyword evidence="3" id="KW-0808">Transferase</keyword>
<evidence type="ECO:0000259" key="2">
    <source>
        <dbReference type="Pfam" id="PF01757"/>
    </source>
</evidence>
<keyword evidence="1" id="KW-0812">Transmembrane</keyword>
<dbReference type="InterPro" id="IPR002656">
    <property type="entry name" value="Acyl_transf_3_dom"/>
</dbReference>
<feature type="transmembrane region" description="Helical" evidence="1">
    <location>
        <begin position="43"/>
        <end position="65"/>
    </location>
</feature>
<feature type="transmembrane region" description="Helical" evidence="1">
    <location>
        <begin position="340"/>
        <end position="361"/>
    </location>
</feature>
<organism evidence="3 4">
    <name type="scientific">Janthinobacterium agaricidamnosum</name>
    <dbReference type="NCBI Taxonomy" id="55508"/>
    <lineage>
        <taxon>Bacteria</taxon>
        <taxon>Pseudomonadati</taxon>
        <taxon>Pseudomonadota</taxon>
        <taxon>Betaproteobacteria</taxon>
        <taxon>Burkholderiales</taxon>
        <taxon>Oxalobacteraceae</taxon>
        <taxon>Janthinobacterium</taxon>
    </lineage>
</organism>
<keyword evidence="4" id="KW-1185">Reference proteome</keyword>
<reference evidence="3 4" key="1">
    <citation type="submission" date="2018-10" db="EMBL/GenBank/DDBJ databases">
        <title>Effects of UV and annual dynamics of microbial communities in freshwater RAS systems.</title>
        <authorList>
            <person name="Bekkelund A.K."/>
            <person name="Hansen B.R."/>
            <person name="Stokken H."/>
            <person name="Eriksen B.F."/>
            <person name="Kashulin N.A."/>
        </authorList>
    </citation>
    <scope>NUCLEOTIDE SEQUENCE [LARGE SCALE GENOMIC DNA]</scope>
    <source>
        <strain evidence="3 4">BHSEK</strain>
    </source>
</reference>
<dbReference type="PANTHER" id="PTHR23028:SF53">
    <property type="entry name" value="ACYL_TRANSF_3 DOMAIN-CONTAINING PROTEIN"/>
    <property type="match status" value="1"/>
</dbReference>
<feature type="transmembrane region" description="Helical" evidence="1">
    <location>
        <begin position="303"/>
        <end position="328"/>
    </location>
</feature>
<feature type="transmembrane region" description="Helical" evidence="1">
    <location>
        <begin position="85"/>
        <end position="106"/>
    </location>
</feature>
<feature type="transmembrane region" description="Helical" evidence="1">
    <location>
        <begin position="214"/>
        <end position="237"/>
    </location>
</feature>
<dbReference type="Pfam" id="PF01757">
    <property type="entry name" value="Acyl_transf_3"/>
    <property type="match status" value="1"/>
</dbReference>
<dbReference type="EMBL" id="CP033019">
    <property type="protein sequence ID" value="AYM78140.1"/>
    <property type="molecule type" value="Genomic_DNA"/>
</dbReference>
<proteinExistence type="predicted"/>
<feature type="transmembrane region" description="Helical" evidence="1">
    <location>
        <begin position="143"/>
        <end position="167"/>
    </location>
</feature>
<gene>
    <name evidence="3" type="ORF">D9M09_21860</name>
</gene>
<keyword evidence="1" id="KW-1133">Transmembrane helix</keyword>
<keyword evidence="1" id="KW-0472">Membrane</keyword>
<evidence type="ECO:0000256" key="1">
    <source>
        <dbReference type="SAM" id="Phobius"/>
    </source>
</evidence>
<feature type="transmembrane region" description="Helical" evidence="1">
    <location>
        <begin position="179"/>
        <end position="202"/>
    </location>
</feature>
<dbReference type="PANTHER" id="PTHR23028">
    <property type="entry name" value="ACETYLTRANSFERASE"/>
    <property type="match status" value="1"/>
</dbReference>
<feature type="domain" description="Acyltransferase 3" evidence="2">
    <location>
        <begin position="10"/>
        <end position="358"/>
    </location>
</feature>